<keyword evidence="2 9" id="KW-0808">Transferase</keyword>
<dbReference type="Pfam" id="PF01648">
    <property type="entry name" value="ACPS"/>
    <property type="match status" value="1"/>
</dbReference>
<name>A0A8H6BR92_CANAX</name>
<keyword evidence="3" id="KW-0479">Metal-binding</keyword>
<evidence type="ECO:0000259" key="8">
    <source>
        <dbReference type="Pfam" id="PF01648"/>
    </source>
</evidence>
<dbReference type="InterPro" id="IPR002582">
    <property type="entry name" value="ACPS"/>
</dbReference>
<keyword evidence="4" id="KW-0276">Fatty acid metabolism</keyword>
<dbReference type="GO" id="GO:0000287">
    <property type="term" value="F:magnesium ion binding"/>
    <property type="evidence" value="ECO:0007669"/>
    <property type="project" value="InterPro"/>
</dbReference>
<evidence type="ECO:0000256" key="6">
    <source>
        <dbReference type="ARBA" id="ARBA00023098"/>
    </source>
</evidence>
<dbReference type="GO" id="GO:0006633">
    <property type="term" value="P:fatty acid biosynthetic process"/>
    <property type="evidence" value="ECO:0007669"/>
    <property type="project" value="UniProtKB-KW"/>
</dbReference>
<sequence>MPKVGTVLGIGVDIVNSVRFERLLTAKSTSFGTRLSKRILHPEHELPLFQQMHSQRQAQYLTGSWAAKEALFKTLDLNSQKEFNFNQWYRFHDSNGKPFIWNDRYKLSDEEFHLSISHDDSLVIATVLRQKVYQI</sequence>
<dbReference type="AlphaFoldDB" id="A0A8H6BR92"/>
<keyword evidence="5" id="KW-0460">Magnesium</keyword>
<accession>A0A8H6BR92</accession>
<organism evidence="9 10">
    <name type="scientific">Candida albicans</name>
    <name type="common">Yeast</name>
    <dbReference type="NCBI Taxonomy" id="5476"/>
    <lineage>
        <taxon>Eukaryota</taxon>
        <taxon>Fungi</taxon>
        <taxon>Dikarya</taxon>
        <taxon>Ascomycota</taxon>
        <taxon>Saccharomycotina</taxon>
        <taxon>Pichiomycetes</taxon>
        <taxon>Debaryomycetaceae</taxon>
        <taxon>Candida/Lodderomyces clade</taxon>
        <taxon>Candida</taxon>
    </lineage>
</organism>
<protein>
    <submittedName>
        <fullName evidence="9">4'-phosphopantetheinyl transferase family protein</fullName>
    </submittedName>
</protein>
<comment type="caution">
    <text evidence="9">The sequence shown here is derived from an EMBL/GenBank/DDBJ whole genome shotgun (WGS) entry which is preliminary data.</text>
</comment>
<gene>
    <name evidence="9" type="ORF">FOB64_005800</name>
</gene>
<evidence type="ECO:0000256" key="1">
    <source>
        <dbReference type="ARBA" id="ARBA00022516"/>
    </source>
</evidence>
<dbReference type="NCBIfam" id="TIGR00516">
    <property type="entry name" value="acpS"/>
    <property type="match status" value="1"/>
</dbReference>
<evidence type="ECO:0000256" key="5">
    <source>
        <dbReference type="ARBA" id="ARBA00022842"/>
    </source>
</evidence>
<dbReference type="EMBL" id="JABWAD010000061">
    <property type="protein sequence ID" value="KAF6062746.1"/>
    <property type="molecule type" value="Genomic_DNA"/>
</dbReference>
<dbReference type="SMR" id="A0A8H6BR92"/>
<evidence type="ECO:0000256" key="4">
    <source>
        <dbReference type="ARBA" id="ARBA00022832"/>
    </source>
</evidence>
<evidence type="ECO:0000256" key="2">
    <source>
        <dbReference type="ARBA" id="ARBA00022679"/>
    </source>
</evidence>
<dbReference type="Proteomes" id="UP000536275">
    <property type="component" value="Unassembled WGS sequence"/>
</dbReference>
<keyword evidence="1" id="KW-0444">Lipid biosynthesis</keyword>
<keyword evidence="7" id="KW-0275">Fatty acid biosynthesis</keyword>
<evidence type="ECO:0000256" key="3">
    <source>
        <dbReference type="ARBA" id="ARBA00022723"/>
    </source>
</evidence>
<evidence type="ECO:0000313" key="10">
    <source>
        <dbReference type="Proteomes" id="UP000536275"/>
    </source>
</evidence>
<dbReference type="InterPro" id="IPR008278">
    <property type="entry name" value="4-PPantetheinyl_Trfase_dom"/>
</dbReference>
<dbReference type="InterPro" id="IPR004568">
    <property type="entry name" value="Ppantetheine-prot_Trfase_dom"/>
</dbReference>
<evidence type="ECO:0000256" key="7">
    <source>
        <dbReference type="ARBA" id="ARBA00023160"/>
    </source>
</evidence>
<feature type="domain" description="4'-phosphopantetheinyl transferase" evidence="8">
    <location>
        <begin position="9"/>
        <end position="126"/>
    </location>
</feature>
<keyword evidence="6" id="KW-0443">Lipid metabolism</keyword>
<dbReference type="GO" id="GO:0008897">
    <property type="term" value="F:holo-[acyl-carrier-protein] synthase activity"/>
    <property type="evidence" value="ECO:0007669"/>
    <property type="project" value="InterPro"/>
</dbReference>
<dbReference type="SUPFAM" id="SSF56214">
    <property type="entry name" value="4'-phosphopantetheinyl transferase"/>
    <property type="match status" value="1"/>
</dbReference>
<reference evidence="9 10" key="1">
    <citation type="submission" date="2020-03" db="EMBL/GenBank/DDBJ databases">
        <title>FDA dAtabase for Regulatory Grade micrObial Sequences (FDA-ARGOS): Supporting development and validation of Infectious Disease Dx tests.</title>
        <authorList>
            <person name="Campos J."/>
            <person name="Goldberg B."/>
            <person name="Tallon L."/>
            <person name="Sadzewicz L."/>
            <person name="Vavikolanu K."/>
            <person name="Mehta A."/>
            <person name="Aluvathingal J."/>
            <person name="Nadendla S."/>
            <person name="Nandy P."/>
            <person name="Geyer C."/>
            <person name="Yan Y."/>
            <person name="Sichtig H."/>
        </authorList>
    </citation>
    <scope>NUCLEOTIDE SEQUENCE [LARGE SCALE GENOMIC DNA]</scope>
    <source>
        <strain evidence="9 10">FDAARGOS_656</strain>
    </source>
</reference>
<dbReference type="NCBIfam" id="TIGR00556">
    <property type="entry name" value="pantethn_trn"/>
    <property type="match status" value="1"/>
</dbReference>
<dbReference type="InterPro" id="IPR037143">
    <property type="entry name" value="4-PPantetheinyl_Trfase_dom_sf"/>
</dbReference>
<evidence type="ECO:0000313" key="9">
    <source>
        <dbReference type="EMBL" id="KAF6062746.1"/>
    </source>
</evidence>
<dbReference type="OMA" id="CCKEAVF"/>
<dbReference type="Gene3D" id="3.90.470.20">
    <property type="entry name" value="4'-phosphopantetheinyl transferase domain"/>
    <property type="match status" value="1"/>
</dbReference>
<proteinExistence type="predicted"/>